<evidence type="ECO:0000313" key="2">
    <source>
        <dbReference type="Proteomes" id="UP000033710"/>
    </source>
</evidence>
<dbReference type="Proteomes" id="UP000033710">
    <property type="component" value="Unassembled WGS sequence"/>
</dbReference>
<dbReference type="RefSeq" id="XP_016588968.1">
    <property type="nucleotide sequence ID" value="XM_016729735.1"/>
</dbReference>
<dbReference type="OrthoDB" id="10446807at2759"/>
<sequence length="83" mass="9327">MNSASDANAQELLDQFLTENPPKQLTDALTKFLSSPLPTLHHPVSWMPPADEVAVRLDLVRQLQKNFIKSICGLERDFMFTAS</sequence>
<dbReference type="EMBL" id="AXCR01000006">
    <property type="protein sequence ID" value="KJR86292.1"/>
    <property type="molecule type" value="Genomic_DNA"/>
</dbReference>
<evidence type="ECO:0000313" key="1">
    <source>
        <dbReference type="EMBL" id="KJR86292.1"/>
    </source>
</evidence>
<dbReference type="VEuPathDB" id="FungiDB:SPSK_02873"/>
<proteinExistence type="predicted"/>
<reference evidence="1 2" key="1">
    <citation type="journal article" date="2014" name="BMC Genomics">
        <title>Comparative genomics of the major fungal agents of human and animal Sporotrichosis: Sporothrix schenckii and Sporothrix brasiliensis.</title>
        <authorList>
            <person name="Teixeira M.M."/>
            <person name="de Almeida L.G."/>
            <person name="Kubitschek-Barreira P."/>
            <person name="Alves F.L."/>
            <person name="Kioshima E.S."/>
            <person name="Abadio A.K."/>
            <person name="Fernandes L."/>
            <person name="Derengowski L.S."/>
            <person name="Ferreira K.S."/>
            <person name="Souza R.C."/>
            <person name="Ruiz J.C."/>
            <person name="de Andrade N.C."/>
            <person name="Paes H.C."/>
            <person name="Nicola A.M."/>
            <person name="Albuquerque P."/>
            <person name="Gerber A.L."/>
            <person name="Martins V.P."/>
            <person name="Peconick L.D."/>
            <person name="Neto A.V."/>
            <person name="Chaucanez C.B."/>
            <person name="Silva P.A."/>
            <person name="Cunha O.L."/>
            <person name="de Oliveira F.F."/>
            <person name="dos Santos T.C."/>
            <person name="Barros A.L."/>
            <person name="Soares M.A."/>
            <person name="de Oliveira L.M."/>
            <person name="Marini M.M."/>
            <person name="Villalobos-Duno H."/>
            <person name="Cunha M.M."/>
            <person name="de Hoog S."/>
            <person name="da Silveira J.F."/>
            <person name="Henrissat B."/>
            <person name="Nino-Vega G.A."/>
            <person name="Cisalpino P.S."/>
            <person name="Mora-Montes H.M."/>
            <person name="Almeida S.R."/>
            <person name="Stajich J.E."/>
            <person name="Lopes-Bezerra L.M."/>
            <person name="Vasconcelos A.T."/>
            <person name="Felipe M.S."/>
        </authorList>
    </citation>
    <scope>NUCLEOTIDE SEQUENCE [LARGE SCALE GENOMIC DNA]</scope>
    <source>
        <strain evidence="1 2">1099-18</strain>
    </source>
</reference>
<dbReference type="KEGG" id="ssck:SPSK_02873"/>
<reference evidence="1 2" key="2">
    <citation type="journal article" date="2015" name="Eukaryot. Cell">
        <title>Asexual propagation of a virulent clone complex in a human and feline outbreak of sporotrichosis.</title>
        <authorList>
            <person name="Teixeira Mde M."/>
            <person name="Rodrigues A.M."/>
            <person name="Tsui C.K."/>
            <person name="de Almeida L.G."/>
            <person name="Van Diepeningen A.D."/>
            <person name="van den Ende B.G."/>
            <person name="Fernandes G.F."/>
            <person name="Kano R."/>
            <person name="Hamelin R.C."/>
            <person name="Lopes-Bezerra L.M."/>
            <person name="Vasconcelos A.T."/>
            <person name="de Hoog S."/>
            <person name="de Camargo Z.P."/>
            <person name="Felipe M.S."/>
        </authorList>
    </citation>
    <scope>NUCLEOTIDE SEQUENCE [LARGE SCALE GENOMIC DNA]</scope>
    <source>
        <strain evidence="1 2">1099-18</strain>
    </source>
</reference>
<protein>
    <submittedName>
        <fullName evidence="1">Uncharacterized protein</fullName>
    </submittedName>
</protein>
<comment type="caution">
    <text evidence="1">The sequence shown here is derived from an EMBL/GenBank/DDBJ whole genome shotgun (WGS) entry which is preliminary data.</text>
</comment>
<gene>
    <name evidence="1" type="ORF">SPSK_02873</name>
</gene>
<dbReference type="AlphaFoldDB" id="A0A0F2M9H0"/>
<dbReference type="GeneID" id="27665012"/>
<organism evidence="1 2">
    <name type="scientific">Sporothrix schenckii 1099-18</name>
    <dbReference type="NCBI Taxonomy" id="1397361"/>
    <lineage>
        <taxon>Eukaryota</taxon>
        <taxon>Fungi</taxon>
        <taxon>Dikarya</taxon>
        <taxon>Ascomycota</taxon>
        <taxon>Pezizomycotina</taxon>
        <taxon>Sordariomycetes</taxon>
        <taxon>Sordariomycetidae</taxon>
        <taxon>Ophiostomatales</taxon>
        <taxon>Ophiostomataceae</taxon>
        <taxon>Sporothrix</taxon>
    </lineage>
</organism>
<accession>A0A0F2M9H0</accession>
<name>A0A0F2M9H0_SPOSC</name>